<name>A0A7C9LSM0_9DEIO</name>
<accession>A0A7C9LSM0</accession>
<evidence type="ECO:0000313" key="2">
    <source>
        <dbReference type="Proteomes" id="UP000483286"/>
    </source>
</evidence>
<dbReference type="AlphaFoldDB" id="A0A7C9LSM0"/>
<protein>
    <recommendedName>
        <fullName evidence="3">DUF2190 domain-containing protein</fullName>
    </recommendedName>
</protein>
<gene>
    <name evidence="1" type="ORF">GO986_16165</name>
</gene>
<proteinExistence type="predicted"/>
<comment type="caution">
    <text evidence="1">The sequence shown here is derived from an EMBL/GenBank/DDBJ whole genome shotgun (WGS) entry which is preliminary data.</text>
</comment>
<dbReference type="Proteomes" id="UP000483286">
    <property type="component" value="Unassembled WGS sequence"/>
</dbReference>
<evidence type="ECO:0000313" key="1">
    <source>
        <dbReference type="EMBL" id="MVN88281.1"/>
    </source>
</evidence>
<keyword evidence="2" id="KW-1185">Reference proteome</keyword>
<dbReference type="EMBL" id="WQLB01000026">
    <property type="protein sequence ID" value="MVN88281.1"/>
    <property type="molecule type" value="Genomic_DNA"/>
</dbReference>
<organism evidence="1 2">
    <name type="scientific">Deinococcus arboris</name>
    <dbReference type="NCBI Taxonomy" id="2682977"/>
    <lineage>
        <taxon>Bacteria</taxon>
        <taxon>Thermotogati</taxon>
        <taxon>Deinococcota</taxon>
        <taxon>Deinococci</taxon>
        <taxon>Deinococcales</taxon>
        <taxon>Deinococcaceae</taxon>
        <taxon>Deinococcus</taxon>
    </lineage>
</organism>
<reference evidence="1 2" key="1">
    <citation type="submission" date="2019-12" db="EMBL/GenBank/DDBJ databases">
        <title>Deinococcus sp. HMF7620 Genome sequencing and assembly.</title>
        <authorList>
            <person name="Kang H."/>
            <person name="Kim H."/>
            <person name="Joh K."/>
        </authorList>
    </citation>
    <scope>NUCLEOTIDE SEQUENCE [LARGE SCALE GENOMIC DNA]</scope>
    <source>
        <strain evidence="1 2">HMF7620</strain>
    </source>
</reference>
<dbReference type="RefSeq" id="WP_157460342.1">
    <property type="nucleotide sequence ID" value="NZ_WQLB01000026.1"/>
</dbReference>
<sequence>MKIPGTNIEMGGQHNSGLTFVYDSGVVIGDAVTQTAAGTAGRGAADGPLLGKAVSKESDGVGTVFTRGVIVVPWTGAAVYGLQKIGVDGTGKAKVSASTGRNAQVLGVDTSANLAAIDLG</sequence>
<evidence type="ECO:0008006" key="3">
    <source>
        <dbReference type="Google" id="ProtNLM"/>
    </source>
</evidence>